<dbReference type="Proteomes" id="UP000022611">
    <property type="component" value="Unassembled WGS sequence"/>
</dbReference>
<dbReference type="AlphaFoldDB" id="A0A010SU47"/>
<accession>A0A010SU47</accession>
<protein>
    <submittedName>
        <fullName evidence="1">Uncharacterized protein</fullName>
    </submittedName>
</protein>
<organism evidence="1 2">
    <name type="scientific">Pseudomonas fluorescens HK44</name>
    <dbReference type="NCBI Taxonomy" id="1042209"/>
    <lineage>
        <taxon>Bacteria</taxon>
        <taxon>Pseudomonadati</taxon>
        <taxon>Pseudomonadota</taxon>
        <taxon>Gammaproteobacteria</taxon>
        <taxon>Pseudomonadales</taxon>
        <taxon>Pseudomonadaceae</taxon>
        <taxon>Pseudomonas</taxon>
    </lineage>
</organism>
<proteinExistence type="predicted"/>
<evidence type="ECO:0000313" key="1">
    <source>
        <dbReference type="EMBL" id="EXF96275.1"/>
    </source>
</evidence>
<dbReference type="EMBL" id="AFOY02000004">
    <property type="protein sequence ID" value="EXF96275.1"/>
    <property type="molecule type" value="Genomic_DNA"/>
</dbReference>
<dbReference type="PATRIC" id="fig|1042209.11.peg.609"/>
<dbReference type="HOGENOM" id="CLU_3409968_0_0_6"/>
<reference evidence="1 2" key="1">
    <citation type="journal article" date="2011" name="J. Bacteriol.">
        <title>Draft genome sequence of the polycyclic aromatic hydrocarbon-degrading, genetically engineered bioluminescent bioreporter Pseudomonas fluorescens HK44.</title>
        <authorList>
            <person name="Chauhan A."/>
            <person name="Layton A.C."/>
            <person name="Williams D.E."/>
            <person name="Smartt A.E."/>
            <person name="Ripp S."/>
            <person name="Karpinets T.V."/>
            <person name="Brown S.D."/>
            <person name="Sayler G.S."/>
        </authorList>
    </citation>
    <scope>NUCLEOTIDE SEQUENCE [LARGE SCALE GENOMIC DNA]</scope>
    <source>
        <strain evidence="1 2">HK44</strain>
    </source>
</reference>
<comment type="caution">
    <text evidence="1">The sequence shown here is derived from an EMBL/GenBank/DDBJ whole genome shotgun (WGS) entry which is preliminary data.</text>
</comment>
<name>A0A010SU47_PSEFL</name>
<gene>
    <name evidence="1" type="ORF">HK44_020425</name>
</gene>
<evidence type="ECO:0000313" key="2">
    <source>
        <dbReference type="Proteomes" id="UP000022611"/>
    </source>
</evidence>
<sequence length="29" mass="3218">MIALLWLYVFITQDAPSPKLPDTRSAQAA</sequence>